<protein>
    <submittedName>
        <fullName evidence="1">Uncharacterized protein</fullName>
    </submittedName>
</protein>
<organism evidence="1 2">
    <name type="scientific">Pluteus cervinus</name>
    <dbReference type="NCBI Taxonomy" id="181527"/>
    <lineage>
        <taxon>Eukaryota</taxon>
        <taxon>Fungi</taxon>
        <taxon>Dikarya</taxon>
        <taxon>Basidiomycota</taxon>
        <taxon>Agaricomycotina</taxon>
        <taxon>Agaricomycetes</taxon>
        <taxon>Agaricomycetidae</taxon>
        <taxon>Agaricales</taxon>
        <taxon>Pluteineae</taxon>
        <taxon>Pluteaceae</taxon>
        <taxon>Pluteus</taxon>
    </lineage>
</organism>
<evidence type="ECO:0000313" key="1">
    <source>
        <dbReference type="EMBL" id="TFK58420.1"/>
    </source>
</evidence>
<proteinExistence type="predicted"/>
<dbReference type="EMBL" id="ML209378">
    <property type="protein sequence ID" value="TFK58420.1"/>
    <property type="molecule type" value="Genomic_DNA"/>
</dbReference>
<sequence>MTQKAKGTNSAAKKAEEPPTTDEEELSYRDSPESDVYSELSPSFWEAAVALAEAPPNLASQATTAAVEPNHAPALAPGEDGELQIVSMPEEEAGKWYVVSRGRKVGLFKSSMEANEQVLGYPNGTLRAYPNYQQALSAWTCLQAARAAALAPQPAPNPLPNVLGGSGVPRDGHKTRAPQSSVNQVLQPSSANEVPRPFWVVIIGADPSVYETLALAHDTCGDNLQCMIVSEPTRAAANQRFVTEFMSGVILSQYIL</sequence>
<dbReference type="Proteomes" id="UP000308600">
    <property type="component" value="Unassembled WGS sequence"/>
</dbReference>
<reference evidence="1 2" key="1">
    <citation type="journal article" date="2019" name="Nat. Ecol. Evol.">
        <title>Megaphylogeny resolves global patterns of mushroom evolution.</title>
        <authorList>
            <person name="Varga T."/>
            <person name="Krizsan K."/>
            <person name="Foldi C."/>
            <person name="Dima B."/>
            <person name="Sanchez-Garcia M."/>
            <person name="Sanchez-Ramirez S."/>
            <person name="Szollosi G.J."/>
            <person name="Szarkandi J.G."/>
            <person name="Papp V."/>
            <person name="Albert L."/>
            <person name="Andreopoulos W."/>
            <person name="Angelini C."/>
            <person name="Antonin V."/>
            <person name="Barry K.W."/>
            <person name="Bougher N.L."/>
            <person name="Buchanan P."/>
            <person name="Buyck B."/>
            <person name="Bense V."/>
            <person name="Catcheside P."/>
            <person name="Chovatia M."/>
            <person name="Cooper J."/>
            <person name="Damon W."/>
            <person name="Desjardin D."/>
            <person name="Finy P."/>
            <person name="Geml J."/>
            <person name="Haridas S."/>
            <person name="Hughes K."/>
            <person name="Justo A."/>
            <person name="Karasinski D."/>
            <person name="Kautmanova I."/>
            <person name="Kiss B."/>
            <person name="Kocsube S."/>
            <person name="Kotiranta H."/>
            <person name="LaButti K.M."/>
            <person name="Lechner B.E."/>
            <person name="Liimatainen K."/>
            <person name="Lipzen A."/>
            <person name="Lukacs Z."/>
            <person name="Mihaltcheva S."/>
            <person name="Morgado L.N."/>
            <person name="Niskanen T."/>
            <person name="Noordeloos M.E."/>
            <person name="Ohm R.A."/>
            <person name="Ortiz-Santana B."/>
            <person name="Ovrebo C."/>
            <person name="Racz N."/>
            <person name="Riley R."/>
            <person name="Savchenko A."/>
            <person name="Shiryaev A."/>
            <person name="Soop K."/>
            <person name="Spirin V."/>
            <person name="Szebenyi C."/>
            <person name="Tomsovsky M."/>
            <person name="Tulloss R.E."/>
            <person name="Uehling J."/>
            <person name="Grigoriev I.V."/>
            <person name="Vagvolgyi C."/>
            <person name="Papp T."/>
            <person name="Martin F.M."/>
            <person name="Miettinen O."/>
            <person name="Hibbett D.S."/>
            <person name="Nagy L.G."/>
        </authorList>
    </citation>
    <scope>NUCLEOTIDE SEQUENCE [LARGE SCALE GENOMIC DNA]</scope>
    <source>
        <strain evidence="1 2">NL-1719</strain>
    </source>
</reference>
<name>A0ACD2ZYC2_9AGAR</name>
<keyword evidence="2" id="KW-1185">Reference proteome</keyword>
<accession>A0ACD2ZYC2</accession>
<evidence type="ECO:0000313" key="2">
    <source>
        <dbReference type="Proteomes" id="UP000308600"/>
    </source>
</evidence>
<gene>
    <name evidence="1" type="ORF">BDN72DRAFT_906754</name>
</gene>